<dbReference type="EMBL" id="JAUEIR010000009">
    <property type="protein sequence ID" value="MDN0070116.1"/>
    <property type="molecule type" value="Genomic_DNA"/>
</dbReference>
<feature type="transmembrane region" description="Helical" evidence="1">
    <location>
        <begin position="245"/>
        <end position="264"/>
    </location>
</feature>
<sequence length="269" mass="28548">MLNMLRAILFRLRKSGALIAAPLAAVAVFAIFGAAELEMGFWNGRWASGETYDPTFLGLAGRVAFGSAPLLPCMAGIWCVQLFTDDIAGLPSGAAMKNVIVRPRARLHYLGAQLLTMLASCVVSTVLLLAVCAWLPGAWGVETPPVDAASVAAWAALAALTGFCFCSITLCACMFARSSRIAWVLAFAICYGIVGKLLMLPLALFTMGGGASAALEMSSMLPSTHAYVLGEGLGYFSYPGAMLKVVFYPLLWSVIAALVAYARLRRRSF</sequence>
<proteinExistence type="predicted"/>
<organism evidence="2 3">
    <name type="scientific">Collinsella ihumii</name>
    <dbReference type="NCBI Taxonomy" id="1720204"/>
    <lineage>
        <taxon>Bacteria</taxon>
        <taxon>Bacillati</taxon>
        <taxon>Actinomycetota</taxon>
        <taxon>Coriobacteriia</taxon>
        <taxon>Coriobacteriales</taxon>
        <taxon>Coriobacteriaceae</taxon>
        <taxon>Collinsella</taxon>
    </lineage>
</organism>
<accession>A0AAW7K557</accession>
<keyword evidence="1" id="KW-1133">Transmembrane helix</keyword>
<evidence type="ECO:0000313" key="2">
    <source>
        <dbReference type="EMBL" id="MDN0070116.1"/>
    </source>
</evidence>
<dbReference type="Proteomes" id="UP001168505">
    <property type="component" value="Unassembled WGS sequence"/>
</dbReference>
<keyword evidence="1" id="KW-0812">Transmembrane</keyword>
<protein>
    <submittedName>
        <fullName evidence="2">ABC transporter permease</fullName>
    </submittedName>
</protein>
<feature type="transmembrane region" description="Helical" evidence="1">
    <location>
        <begin position="151"/>
        <end position="175"/>
    </location>
</feature>
<feature type="transmembrane region" description="Helical" evidence="1">
    <location>
        <begin position="114"/>
        <end position="139"/>
    </location>
</feature>
<feature type="transmembrane region" description="Helical" evidence="1">
    <location>
        <begin position="182"/>
        <end position="205"/>
    </location>
</feature>
<dbReference type="Pfam" id="PF12730">
    <property type="entry name" value="ABC2_membrane_4"/>
    <property type="match status" value="1"/>
</dbReference>
<reference evidence="2" key="1">
    <citation type="submission" date="2023-06" db="EMBL/GenBank/DDBJ databases">
        <authorList>
            <person name="Zeman M."/>
            <person name="Kubasova T."/>
            <person name="Jahodarova E."/>
            <person name="Nykrynova M."/>
            <person name="Rychlik I."/>
        </authorList>
    </citation>
    <scope>NUCLEOTIDE SEQUENCE</scope>
    <source>
        <strain evidence="2">15_COKtk</strain>
    </source>
</reference>
<dbReference type="AlphaFoldDB" id="A0AAW7K557"/>
<feature type="transmembrane region" description="Helical" evidence="1">
    <location>
        <begin position="57"/>
        <end position="80"/>
    </location>
</feature>
<reference evidence="2" key="2">
    <citation type="submission" date="2023-08" db="EMBL/GenBank/DDBJ databases">
        <title>Identification and characterization of horizontal gene transfer across gut microbiota members of farm animals based on homology search.</title>
        <authorList>
            <person name="Schwarzerova J."/>
            <person name="Nykrynova M."/>
            <person name="Jureckova K."/>
            <person name="Cejkova D."/>
            <person name="Rychlik I."/>
        </authorList>
    </citation>
    <scope>NUCLEOTIDE SEQUENCE</scope>
    <source>
        <strain evidence="2">15_COKtk</strain>
    </source>
</reference>
<evidence type="ECO:0000313" key="3">
    <source>
        <dbReference type="Proteomes" id="UP001168505"/>
    </source>
</evidence>
<keyword evidence="1" id="KW-0472">Membrane</keyword>
<dbReference type="RefSeq" id="WP_289827632.1">
    <property type="nucleotide sequence ID" value="NZ_JAUEIR010000009.1"/>
</dbReference>
<name>A0AAW7K557_9ACTN</name>
<gene>
    <name evidence="2" type="ORF">QVN40_10470</name>
</gene>
<evidence type="ECO:0000256" key="1">
    <source>
        <dbReference type="SAM" id="Phobius"/>
    </source>
</evidence>
<comment type="caution">
    <text evidence="2">The sequence shown here is derived from an EMBL/GenBank/DDBJ whole genome shotgun (WGS) entry which is preliminary data.</text>
</comment>